<feature type="chain" id="PRO_5046747206" evidence="1">
    <location>
        <begin position="26"/>
        <end position="101"/>
    </location>
</feature>
<protein>
    <submittedName>
        <fullName evidence="2">Uncharacterized protein</fullName>
    </submittedName>
</protein>
<proteinExistence type="predicted"/>
<comment type="caution">
    <text evidence="2">The sequence shown here is derived from an EMBL/GenBank/DDBJ whole genome shotgun (WGS) entry which is preliminary data.</text>
</comment>
<name>A0ABU5AK37_9HYPH</name>
<accession>A0ABU5AK37</accession>
<keyword evidence="3" id="KW-1185">Reference proteome</keyword>
<reference evidence="2 3" key="1">
    <citation type="submission" date="2023-08" db="EMBL/GenBank/DDBJ databases">
        <title>Implementing the SeqCode for naming new Mesorhizobium species isolated from Vachellia karroo root nodules.</title>
        <authorList>
            <person name="Van Lill M."/>
        </authorList>
    </citation>
    <scope>NUCLEOTIDE SEQUENCE [LARGE SCALE GENOMIC DNA]</scope>
    <source>
        <strain evidence="2 3">VK4B</strain>
    </source>
</reference>
<feature type="signal peptide" evidence="1">
    <location>
        <begin position="1"/>
        <end position="25"/>
    </location>
</feature>
<sequence>MTRRLLAGTCFAVFAICGGVAQAVAGGQCAARADVIKALGEKFHESEAARGLVNPNVILEIFVSEKGTWTILATDTHGLSCIITAGDGWDGAMMAAALPGT</sequence>
<organism evidence="2 3">
    <name type="scientific">Mesorhizobium abyssinicae</name>
    <dbReference type="NCBI Taxonomy" id="1209958"/>
    <lineage>
        <taxon>Bacteria</taxon>
        <taxon>Pseudomonadati</taxon>
        <taxon>Pseudomonadota</taxon>
        <taxon>Alphaproteobacteria</taxon>
        <taxon>Hyphomicrobiales</taxon>
        <taxon>Phyllobacteriaceae</taxon>
        <taxon>Mesorhizobium</taxon>
    </lineage>
</organism>
<dbReference type="Proteomes" id="UP001276564">
    <property type="component" value="Unassembled WGS sequence"/>
</dbReference>
<dbReference type="EMBL" id="JAVIIP010000004">
    <property type="protein sequence ID" value="MDX8537657.1"/>
    <property type="molecule type" value="Genomic_DNA"/>
</dbReference>
<gene>
    <name evidence="2" type="ORF">RFM23_08490</name>
</gene>
<keyword evidence="1" id="KW-0732">Signal</keyword>
<evidence type="ECO:0000313" key="2">
    <source>
        <dbReference type="EMBL" id="MDX8537657.1"/>
    </source>
</evidence>
<evidence type="ECO:0000313" key="3">
    <source>
        <dbReference type="Proteomes" id="UP001276564"/>
    </source>
</evidence>
<dbReference type="RefSeq" id="WP_127282951.1">
    <property type="nucleotide sequence ID" value="NZ_JARAKC010000007.1"/>
</dbReference>
<evidence type="ECO:0000256" key="1">
    <source>
        <dbReference type="SAM" id="SignalP"/>
    </source>
</evidence>